<dbReference type="GO" id="GO:0005615">
    <property type="term" value="C:extracellular space"/>
    <property type="evidence" value="ECO:0007669"/>
    <property type="project" value="TreeGrafter"/>
</dbReference>
<accession>A0A967E5G4</accession>
<dbReference type="InterPro" id="IPR000782">
    <property type="entry name" value="FAS1_domain"/>
</dbReference>
<dbReference type="Gene3D" id="2.30.180.10">
    <property type="entry name" value="FAS1 domain"/>
    <property type="match status" value="3"/>
</dbReference>
<feature type="chain" id="PRO_5036901766" evidence="1">
    <location>
        <begin position="25"/>
        <end position="464"/>
    </location>
</feature>
<evidence type="ECO:0000259" key="2">
    <source>
        <dbReference type="PROSITE" id="PS50213"/>
    </source>
</evidence>
<reference evidence="3" key="1">
    <citation type="submission" date="2019-07" db="EMBL/GenBank/DDBJ databases">
        <authorList>
            <person name="De-Chao Zhang Q."/>
        </authorList>
    </citation>
    <scope>NUCLEOTIDE SEQUENCE</scope>
    <source>
        <strain evidence="3">TP-CH-4</strain>
    </source>
</reference>
<dbReference type="AlphaFoldDB" id="A0A967E5G4"/>
<feature type="domain" description="FAS1" evidence="2">
    <location>
        <begin position="177"/>
        <end position="310"/>
    </location>
</feature>
<comment type="caution">
    <text evidence="3">The sequence shown here is derived from an EMBL/GenBank/DDBJ whole genome shotgun (WGS) entry which is preliminary data.</text>
</comment>
<sequence length="464" mass="47722">MKKYLKLTTIFVLTALSTVFVACSDDDNDPFIPPMEEGDNIVDLAVATADLSNLVAALQEANLVSALEAEGPFTVFAPTNAAFETFLVDNGFTSVADVPEDVLAAVLLNHIVAGKNLSADLSSGYVRSFATSGPGGEELSLYINTANGVKINDATVVTADVEATNGVVHIVDQVIGLPNIVDHATFNENLTELVAALTADGNTTFTDLLSDIDETFTVFAPVNSAFTAFDNPDNNELDNILSNHVIVGAAAFSSALTNSYATTAGVNSDGDALSLYINTDDGVNLNGVSTVAIADIVATNGVIHAVDAVIDIPTVVTFALADPNFSTLVSALTELTPATDFAAVLSTPTGTDPAPFTVFAPTNEAFAALSAIPMEDDLTPILQHHVIGGANIRSGDLTPDGNTVTPATLEGDTFTITLPGTDGNIADVVDGAGNDGIGIIAVDVQAGNGVIHVVDTVLLPDTTN</sequence>
<protein>
    <submittedName>
        <fullName evidence="3">Fasciclin domain-containing protein</fullName>
    </submittedName>
</protein>
<dbReference type="Proteomes" id="UP000707206">
    <property type="component" value="Unassembled WGS sequence"/>
</dbReference>
<gene>
    <name evidence="3" type="ORF">FK220_001790</name>
</gene>
<dbReference type="EMBL" id="VIKU02000001">
    <property type="protein sequence ID" value="NHF58054.1"/>
    <property type="molecule type" value="Genomic_DNA"/>
</dbReference>
<proteinExistence type="predicted"/>
<dbReference type="FunFam" id="2.30.180.10:FF:000032">
    <property type="entry name" value="Fasciclin domain-containing protein, putative"/>
    <property type="match status" value="1"/>
</dbReference>
<dbReference type="RefSeq" id="WP_152572566.1">
    <property type="nucleotide sequence ID" value="NZ_VIKU02000001.1"/>
</dbReference>
<dbReference type="Pfam" id="PF02469">
    <property type="entry name" value="Fasciclin"/>
    <property type="match status" value="3"/>
</dbReference>
<evidence type="ECO:0000256" key="1">
    <source>
        <dbReference type="SAM" id="SignalP"/>
    </source>
</evidence>
<name>A0A967E5G4_9FLAO</name>
<feature type="domain" description="FAS1" evidence="2">
    <location>
        <begin position="38"/>
        <end position="175"/>
    </location>
</feature>
<feature type="domain" description="FAS1" evidence="2">
    <location>
        <begin position="312"/>
        <end position="458"/>
    </location>
</feature>
<dbReference type="PROSITE" id="PS50213">
    <property type="entry name" value="FAS1"/>
    <property type="match status" value="3"/>
</dbReference>
<feature type="signal peptide" evidence="1">
    <location>
        <begin position="1"/>
        <end position="24"/>
    </location>
</feature>
<keyword evidence="4" id="KW-1185">Reference proteome</keyword>
<dbReference type="InterPro" id="IPR050904">
    <property type="entry name" value="Adhesion/Biosynth-related"/>
</dbReference>
<dbReference type="SUPFAM" id="SSF82153">
    <property type="entry name" value="FAS1 domain"/>
    <property type="match status" value="3"/>
</dbReference>
<evidence type="ECO:0000313" key="3">
    <source>
        <dbReference type="EMBL" id="NHF58054.1"/>
    </source>
</evidence>
<dbReference type="PROSITE" id="PS51257">
    <property type="entry name" value="PROKAR_LIPOPROTEIN"/>
    <property type="match status" value="1"/>
</dbReference>
<reference evidence="3" key="2">
    <citation type="submission" date="2020-03" db="EMBL/GenBank/DDBJ databases">
        <title>Flavobacteriaceae bacterium strain TP-CH-4, a member of the family Flavobacteriaceae isolated from a deep-sea seamount.</title>
        <authorList>
            <person name="Zhang D.-C."/>
        </authorList>
    </citation>
    <scope>NUCLEOTIDE SEQUENCE</scope>
    <source>
        <strain evidence="3">TP-CH-4</strain>
    </source>
</reference>
<dbReference type="PANTHER" id="PTHR10900:SF77">
    <property type="entry name" value="FI19380P1"/>
    <property type="match status" value="1"/>
</dbReference>
<dbReference type="InterPro" id="IPR036378">
    <property type="entry name" value="FAS1_dom_sf"/>
</dbReference>
<organism evidence="3 4">
    <name type="scientific">Pelagihabitans pacificus</name>
    <dbReference type="NCBI Taxonomy" id="2696054"/>
    <lineage>
        <taxon>Bacteria</taxon>
        <taxon>Pseudomonadati</taxon>
        <taxon>Bacteroidota</taxon>
        <taxon>Flavobacteriia</taxon>
        <taxon>Flavobacteriales</taxon>
        <taxon>Flavobacteriaceae</taxon>
        <taxon>Pelagihabitans</taxon>
    </lineage>
</organism>
<dbReference type="SMART" id="SM00554">
    <property type="entry name" value="FAS1"/>
    <property type="match status" value="3"/>
</dbReference>
<evidence type="ECO:0000313" key="4">
    <source>
        <dbReference type="Proteomes" id="UP000707206"/>
    </source>
</evidence>
<keyword evidence="1" id="KW-0732">Signal</keyword>
<dbReference type="PANTHER" id="PTHR10900">
    <property type="entry name" value="PERIOSTIN-RELATED"/>
    <property type="match status" value="1"/>
</dbReference>